<dbReference type="Gene3D" id="3.30.70.270">
    <property type="match status" value="1"/>
</dbReference>
<dbReference type="PANTHER" id="PTHR44757">
    <property type="entry name" value="DIGUANYLATE CYCLASE DGCP"/>
    <property type="match status" value="1"/>
</dbReference>
<dbReference type="SMART" id="SM00091">
    <property type="entry name" value="PAS"/>
    <property type="match status" value="1"/>
</dbReference>
<dbReference type="NCBIfam" id="TIGR00229">
    <property type="entry name" value="sensory_box"/>
    <property type="match status" value="2"/>
</dbReference>
<dbReference type="EMBL" id="MFSP01000174">
    <property type="protein sequence ID" value="OGI62517.1"/>
    <property type="molecule type" value="Genomic_DNA"/>
</dbReference>
<dbReference type="InterPro" id="IPR001633">
    <property type="entry name" value="EAL_dom"/>
</dbReference>
<dbReference type="SMART" id="SM00052">
    <property type="entry name" value="EAL"/>
    <property type="match status" value="1"/>
</dbReference>
<dbReference type="InterPro" id="IPR013656">
    <property type="entry name" value="PAS_4"/>
</dbReference>
<dbReference type="CDD" id="cd01948">
    <property type="entry name" value="EAL"/>
    <property type="match status" value="1"/>
</dbReference>
<dbReference type="GO" id="GO:0006355">
    <property type="term" value="P:regulation of DNA-templated transcription"/>
    <property type="evidence" value="ECO:0007669"/>
    <property type="project" value="InterPro"/>
</dbReference>
<evidence type="ECO:0000259" key="1">
    <source>
        <dbReference type="PROSITE" id="PS50112"/>
    </source>
</evidence>
<feature type="domain" description="PAC" evidence="2">
    <location>
        <begin position="90"/>
        <end position="143"/>
    </location>
</feature>
<feature type="domain" description="GGDEF" evidence="4">
    <location>
        <begin position="429"/>
        <end position="562"/>
    </location>
</feature>
<dbReference type="InterPro" id="IPR035919">
    <property type="entry name" value="EAL_sf"/>
</dbReference>
<dbReference type="PROSITE" id="PS50112">
    <property type="entry name" value="PAS"/>
    <property type="match status" value="1"/>
</dbReference>
<dbReference type="CDD" id="cd01949">
    <property type="entry name" value="GGDEF"/>
    <property type="match status" value="1"/>
</dbReference>
<feature type="domain" description="PAC" evidence="2">
    <location>
        <begin position="345"/>
        <end position="397"/>
    </location>
</feature>
<dbReference type="InterPro" id="IPR029787">
    <property type="entry name" value="Nucleotide_cyclase"/>
</dbReference>
<dbReference type="Gene3D" id="3.30.450.20">
    <property type="entry name" value="PAS domain"/>
    <property type="match status" value="3"/>
</dbReference>
<feature type="domain" description="PAS" evidence="1">
    <location>
        <begin position="272"/>
        <end position="342"/>
    </location>
</feature>
<dbReference type="InterPro" id="IPR001610">
    <property type="entry name" value="PAC"/>
</dbReference>
<evidence type="ECO:0000259" key="4">
    <source>
        <dbReference type="PROSITE" id="PS50887"/>
    </source>
</evidence>
<dbReference type="Proteomes" id="UP000179076">
    <property type="component" value="Unassembled WGS sequence"/>
</dbReference>
<dbReference type="InterPro" id="IPR000700">
    <property type="entry name" value="PAS-assoc_C"/>
</dbReference>
<dbReference type="NCBIfam" id="TIGR00254">
    <property type="entry name" value="GGDEF"/>
    <property type="match status" value="1"/>
</dbReference>
<dbReference type="PROSITE" id="PS50113">
    <property type="entry name" value="PAC"/>
    <property type="match status" value="3"/>
</dbReference>
<dbReference type="InterPro" id="IPR000014">
    <property type="entry name" value="PAS"/>
</dbReference>
<dbReference type="InterPro" id="IPR035965">
    <property type="entry name" value="PAS-like_dom_sf"/>
</dbReference>
<dbReference type="SUPFAM" id="SSF141868">
    <property type="entry name" value="EAL domain-like"/>
    <property type="match status" value="1"/>
</dbReference>
<dbReference type="SUPFAM" id="SSF55785">
    <property type="entry name" value="PYP-like sensor domain (PAS domain)"/>
    <property type="match status" value="3"/>
</dbReference>
<dbReference type="SMART" id="SM00267">
    <property type="entry name" value="GGDEF"/>
    <property type="match status" value="1"/>
</dbReference>
<dbReference type="InterPro" id="IPR052155">
    <property type="entry name" value="Biofilm_reg_signaling"/>
</dbReference>
<dbReference type="SMART" id="SM00086">
    <property type="entry name" value="PAC"/>
    <property type="match status" value="3"/>
</dbReference>
<dbReference type="Pfam" id="PF00989">
    <property type="entry name" value="PAS"/>
    <property type="match status" value="1"/>
</dbReference>
<dbReference type="CDD" id="cd00130">
    <property type="entry name" value="PAS"/>
    <property type="match status" value="2"/>
</dbReference>
<dbReference type="Pfam" id="PF00990">
    <property type="entry name" value="GGDEF"/>
    <property type="match status" value="1"/>
</dbReference>
<dbReference type="InterPro" id="IPR000160">
    <property type="entry name" value="GGDEF_dom"/>
</dbReference>
<protein>
    <recommendedName>
        <fullName evidence="7">Diguanylate cyclase</fullName>
    </recommendedName>
</protein>
<proteinExistence type="predicted"/>
<dbReference type="AlphaFoldDB" id="A0A1F6UYQ1"/>
<feature type="domain" description="PAC" evidence="2">
    <location>
        <begin position="218"/>
        <end position="271"/>
    </location>
</feature>
<feature type="domain" description="EAL" evidence="3">
    <location>
        <begin position="573"/>
        <end position="820"/>
    </location>
</feature>
<gene>
    <name evidence="5" type="ORF">A2W18_09545</name>
</gene>
<accession>A0A1F6UYQ1</accession>
<dbReference type="Pfam" id="PF08448">
    <property type="entry name" value="PAS_4"/>
    <property type="match status" value="1"/>
</dbReference>
<dbReference type="PANTHER" id="PTHR44757:SF2">
    <property type="entry name" value="BIOFILM ARCHITECTURE MAINTENANCE PROTEIN MBAA"/>
    <property type="match status" value="1"/>
</dbReference>
<dbReference type="PROSITE" id="PS50883">
    <property type="entry name" value="EAL"/>
    <property type="match status" value="1"/>
</dbReference>
<evidence type="ECO:0000259" key="2">
    <source>
        <dbReference type="PROSITE" id="PS50113"/>
    </source>
</evidence>
<organism evidence="5 6">
    <name type="scientific">Candidatus Muproteobacteria bacterium RBG_16_60_9</name>
    <dbReference type="NCBI Taxonomy" id="1817755"/>
    <lineage>
        <taxon>Bacteria</taxon>
        <taxon>Pseudomonadati</taxon>
        <taxon>Pseudomonadota</taxon>
        <taxon>Candidatus Muproteobacteria</taxon>
    </lineage>
</organism>
<dbReference type="Pfam" id="PF00563">
    <property type="entry name" value="EAL"/>
    <property type="match status" value="1"/>
</dbReference>
<evidence type="ECO:0000313" key="5">
    <source>
        <dbReference type="EMBL" id="OGI62517.1"/>
    </source>
</evidence>
<dbReference type="InterPro" id="IPR043128">
    <property type="entry name" value="Rev_trsase/Diguanyl_cyclase"/>
</dbReference>
<dbReference type="SUPFAM" id="SSF55073">
    <property type="entry name" value="Nucleotide cyclase"/>
    <property type="match status" value="1"/>
</dbReference>
<name>A0A1F6UYQ1_9PROT</name>
<reference evidence="5 6" key="1">
    <citation type="journal article" date="2016" name="Nat. Commun.">
        <title>Thousands of microbial genomes shed light on interconnected biogeochemical processes in an aquifer system.</title>
        <authorList>
            <person name="Anantharaman K."/>
            <person name="Brown C.T."/>
            <person name="Hug L.A."/>
            <person name="Sharon I."/>
            <person name="Castelle C.J."/>
            <person name="Probst A.J."/>
            <person name="Thomas B.C."/>
            <person name="Singh A."/>
            <person name="Wilkins M.J."/>
            <person name="Karaoz U."/>
            <person name="Brodie E.L."/>
            <person name="Williams K.H."/>
            <person name="Hubbard S.S."/>
            <person name="Banfield J.F."/>
        </authorList>
    </citation>
    <scope>NUCLEOTIDE SEQUENCE [LARGE SCALE GENOMIC DNA]</scope>
</reference>
<evidence type="ECO:0000259" key="3">
    <source>
        <dbReference type="PROSITE" id="PS50883"/>
    </source>
</evidence>
<dbReference type="Gene3D" id="3.20.20.450">
    <property type="entry name" value="EAL domain"/>
    <property type="match status" value="1"/>
</dbReference>
<comment type="caution">
    <text evidence="5">The sequence shown here is derived from an EMBL/GenBank/DDBJ whole genome shotgun (WGS) entry which is preliminary data.</text>
</comment>
<evidence type="ECO:0000313" key="6">
    <source>
        <dbReference type="Proteomes" id="UP000179076"/>
    </source>
</evidence>
<dbReference type="PROSITE" id="PS50887">
    <property type="entry name" value="GGDEF"/>
    <property type="match status" value="1"/>
</dbReference>
<dbReference type="InterPro" id="IPR013767">
    <property type="entry name" value="PAS_fold"/>
</dbReference>
<evidence type="ECO:0008006" key="7">
    <source>
        <dbReference type="Google" id="ProtNLM"/>
    </source>
</evidence>
<sequence>MTRKARNSKSPARPKPLIGIQGQEDSVVDPVWTVYFDGRPTEISRASCGYRLEEWLQGGKDFFKRVATVETVASVRAAIHAVRTRGRSLHNIEIEFVGKEPGRRFHFLVNYHPVFNAAGDVIGVRGDARDVTELMQFERALGRGAGLLVSLVESTGDLFWAFYFDGRSGFASRDCCGFDRREWATGGLQRLRERLTEYDRRRFDNALDFVRKAKERAINLPLHIKPKHGRQRRRFLANAVPLFDRSGDVVGVYCVMHDVTELTDTRAALKRSDARFRDMIEFAHDLVWQTDGDHRWTYVNPAALQIYGGDPAGLLGQSFLDRSHPDYRARDAAALQQVANGKDLFQYETVHLRIDGTPRHLSMNLRPQIDDAWRIVGAVGMARDITDQKNYQEQIEHLADHDAMTDLFNRHYFERQLNHSVATAKRNQRVYGLLYVDLDNFKYVNDTLGHAAGDRLLLETARVLKGRLRQGDVLARFGGDEFTVLLQDMTHERLRYVAHEYCELFGTYSFLDGGQLFDIRVSIGAALLDGATGSASDVMAHADLACSNAKTRGRNQFYVYDPTDRALDTMVQDVGWSRQLNDAIAHDRFELLFQPIMRLRDATIEHYEVLLRLRGKNDELIAPGAFLSPAERFGLIHSIDRWVVEHALARLALLRSDGQTVRFAINLSGRAFEDTELLPTIERALTEYSVDPAAVTFEVTETAAIARINDAKIFIARLKTIGCQFALDDFGSGFSSYSYLKFLPADYLKIDGAFVQGLADDPLDQAIVQSMNQVAHASGKETIAEFVEDARSLELLRDYGVDFAQGYYIGRPSESLVRKV</sequence>